<keyword evidence="3" id="KW-0731">Sigma factor</keyword>
<dbReference type="InterPro" id="IPR036388">
    <property type="entry name" value="WH-like_DNA-bd_sf"/>
</dbReference>
<protein>
    <submittedName>
        <fullName evidence="8">RNA polymerase sigma factor, sigma-70 family</fullName>
    </submittedName>
</protein>
<evidence type="ECO:0000256" key="5">
    <source>
        <dbReference type="SAM" id="MobiDB-lite"/>
    </source>
</evidence>
<comment type="similarity">
    <text evidence="1">Belongs to the sigma-70 factor family. ECF subfamily.</text>
</comment>
<dbReference type="Pfam" id="PF04542">
    <property type="entry name" value="Sigma70_r2"/>
    <property type="match status" value="1"/>
</dbReference>
<evidence type="ECO:0000256" key="1">
    <source>
        <dbReference type="ARBA" id="ARBA00010641"/>
    </source>
</evidence>
<dbReference type="AlphaFoldDB" id="C5BRE9"/>
<evidence type="ECO:0000259" key="7">
    <source>
        <dbReference type="Pfam" id="PF08281"/>
    </source>
</evidence>
<dbReference type="PANTHER" id="PTHR43133">
    <property type="entry name" value="RNA POLYMERASE ECF-TYPE SIGMA FACTO"/>
    <property type="match status" value="1"/>
</dbReference>
<name>C5BRE9_TERTT</name>
<dbReference type="InterPro" id="IPR014284">
    <property type="entry name" value="RNA_pol_sigma-70_dom"/>
</dbReference>
<dbReference type="HOGENOM" id="CLU_047691_12_2_6"/>
<evidence type="ECO:0000313" key="8">
    <source>
        <dbReference type="EMBL" id="ACR10813.1"/>
    </source>
</evidence>
<dbReference type="Proteomes" id="UP000009080">
    <property type="component" value="Chromosome"/>
</dbReference>
<dbReference type="InterPro" id="IPR013324">
    <property type="entry name" value="RNA_pol_sigma_r3/r4-like"/>
</dbReference>
<feature type="domain" description="RNA polymerase sigma-70 region 2" evidence="6">
    <location>
        <begin position="26"/>
        <end position="85"/>
    </location>
</feature>
<evidence type="ECO:0000256" key="3">
    <source>
        <dbReference type="ARBA" id="ARBA00023082"/>
    </source>
</evidence>
<accession>C5BRE9</accession>
<dbReference type="NCBIfam" id="TIGR02937">
    <property type="entry name" value="sigma70-ECF"/>
    <property type="match status" value="1"/>
</dbReference>
<dbReference type="Pfam" id="PF08281">
    <property type="entry name" value="Sigma70_r4_2"/>
    <property type="match status" value="1"/>
</dbReference>
<organism evidence="8 9">
    <name type="scientific">Teredinibacter turnerae (strain ATCC 39867 / T7901)</name>
    <dbReference type="NCBI Taxonomy" id="377629"/>
    <lineage>
        <taxon>Bacteria</taxon>
        <taxon>Pseudomonadati</taxon>
        <taxon>Pseudomonadota</taxon>
        <taxon>Gammaproteobacteria</taxon>
        <taxon>Cellvibrionales</taxon>
        <taxon>Cellvibrionaceae</taxon>
        <taxon>Teredinibacter</taxon>
    </lineage>
</organism>
<dbReference type="SUPFAM" id="SSF88659">
    <property type="entry name" value="Sigma3 and sigma4 domains of RNA polymerase sigma factors"/>
    <property type="match status" value="1"/>
</dbReference>
<proteinExistence type="inferred from homology"/>
<dbReference type="Gene3D" id="1.10.10.10">
    <property type="entry name" value="Winged helix-like DNA-binding domain superfamily/Winged helix DNA-binding domain"/>
    <property type="match status" value="1"/>
</dbReference>
<keyword evidence="2" id="KW-0805">Transcription regulation</keyword>
<dbReference type="RefSeq" id="WP_015816925.1">
    <property type="nucleotide sequence ID" value="NC_012997.1"/>
</dbReference>
<dbReference type="eggNOG" id="COG1595">
    <property type="taxonomic scope" value="Bacteria"/>
</dbReference>
<evidence type="ECO:0000256" key="2">
    <source>
        <dbReference type="ARBA" id="ARBA00023015"/>
    </source>
</evidence>
<feature type="domain" description="RNA polymerase sigma factor 70 region 4 type 2" evidence="7">
    <location>
        <begin position="125"/>
        <end position="173"/>
    </location>
</feature>
<dbReference type="InterPro" id="IPR013325">
    <property type="entry name" value="RNA_pol_sigma_r2"/>
</dbReference>
<sequence length="213" mass="24066">MSVSEQEYHAAGGKQTAVTMSGVFIENMKAIRHYVSSFFTSEQDVEDVIQDLYLRLVEREYGAENIRHPRAFVYKVARNLSLNQRAYAHQRQGESLTLAQEENLMQSVSLDDVIEQQQRYEHFCQAVNALPAQCRRVFIMKKIEGRSNSDIAAALKISLSTVDTHLARGLIACSKHLRKQGHGDMHRVPRKAPSSNSQAANHPDTCYESDSTL</sequence>
<evidence type="ECO:0000259" key="6">
    <source>
        <dbReference type="Pfam" id="PF04542"/>
    </source>
</evidence>
<dbReference type="SUPFAM" id="SSF88946">
    <property type="entry name" value="Sigma2 domain of RNA polymerase sigma factors"/>
    <property type="match status" value="1"/>
</dbReference>
<dbReference type="PANTHER" id="PTHR43133:SF63">
    <property type="entry name" value="RNA POLYMERASE SIGMA FACTOR FECI-RELATED"/>
    <property type="match status" value="1"/>
</dbReference>
<dbReference type="GO" id="GO:0016987">
    <property type="term" value="F:sigma factor activity"/>
    <property type="evidence" value="ECO:0007669"/>
    <property type="project" value="UniProtKB-KW"/>
</dbReference>
<dbReference type="OrthoDB" id="6689546at2"/>
<dbReference type="InterPro" id="IPR007627">
    <property type="entry name" value="RNA_pol_sigma70_r2"/>
</dbReference>
<dbReference type="GO" id="GO:0003677">
    <property type="term" value="F:DNA binding"/>
    <property type="evidence" value="ECO:0007669"/>
    <property type="project" value="InterPro"/>
</dbReference>
<keyword evidence="9" id="KW-1185">Reference proteome</keyword>
<evidence type="ECO:0000256" key="4">
    <source>
        <dbReference type="ARBA" id="ARBA00023163"/>
    </source>
</evidence>
<dbReference type="STRING" id="377629.TERTU_3525"/>
<feature type="region of interest" description="Disordered" evidence="5">
    <location>
        <begin position="181"/>
        <end position="213"/>
    </location>
</feature>
<keyword evidence="4" id="KW-0804">Transcription</keyword>
<gene>
    <name evidence="8" type="ordered locus">TERTU_3525</name>
</gene>
<dbReference type="Gene3D" id="1.10.1740.10">
    <property type="match status" value="1"/>
</dbReference>
<dbReference type="InterPro" id="IPR013249">
    <property type="entry name" value="RNA_pol_sigma70_r4_t2"/>
</dbReference>
<dbReference type="KEGG" id="ttu:TERTU_3525"/>
<dbReference type="GO" id="GO:0006352">
    <property type="term" value="P:DNA-templated transcription initiation"/>
    <property type="evidence" value="ECO:0007669"/>
    <property type="project" value="InterPro"/>
</dbReference>
<dbReference type="EMBL" id="CP001614">
    <property type="protein sequence ID" value="ACR10813.1"/>
    <property type="molecule type" value="Genomic_DNA"/>
</dbReference>
<dbReference type="InterPro" id="IPR039425">
    <property type="entry name" value="RNA_pol_sigma-70-like"/>
</dbReference>
<reference evidence="8 9" key="1">
    <citation type="journal article" date="2009" name="PLoS ONE">
        <title>The complete genome of Teredinibacter turnerae T7901: an intracellular endosymbiont of marine wood-boring bivalves (shipworms).</title>
        <authorList>
            <person name="Yang J.C."/>
            <person name="Madupu R."/>
            <person name="Durkin A.S."/>
            <person name="Ekborg N.A."/>
            <person name="Pedamallu C.S."/>
            <person name="Hostetler J.B."/>
            <person name="Radune D."/>
            <person name="Toms B.S."/>
            <person name="Henrissat B."/>
            <person name="Coutinho P.M."/>
            <person name="Schwarz S."/>
            <person name="Field L."/>
            <person name="Trindade-Silva A.E."/>
            <person name="Soares C.A.G."/>
            <person name="Elshahawi S."/>
            <person name="Hanora A."/>
            <person name="Schmidt E.W."/>
            <person name="Haygood M.G."/>
            <person name="Posfai J."/>
            <person name="Benner J."/>
            <person name="Madinger C."/>
            <person name="Nove J."/>
            <person name="Anton B."/>
            <person name="Chaudhary K."/>
            <person name="Foster J."/>
            <person name="Holman A."/>
            <person name="Kumar S."/>
            <person name="Lessard P.A."/>
            <person name="Luyten Y.A."/>
            <person name="Slatko B."/>
            <person name="Wood N."/>
            <person name="Wu B."/>
            <person name="Teplitski M."/>
            <person name="Mougous J.D."/>
            <person name="Ward N."/>
            <person name="Eisen J.A."/>
            <person name="Badger J.H."/>
            <person name="Distel D.L."/>
        </authorList>
    </citation>
    <scope>NUCLEOTIDE SEQUENCE [LARGE SCALE GENOMIC DNA]</scope>
    <source>
        <strain evidence="9">ATCC 39867 / T7901</strain>
    </source>
</reference>
<evidence type="ECO:0000313" key="9">
    <source>
        <dbReference type="Proteomes" id="UP000009080"/>
    </source>
</evidence>